<dbReference type="Gramene" id="RZC85101">
    <property type="protein sequence ID" value="RZC85101"/>
    <property type="gene ID" value="C5167_047886"/>
</dbReference>
<sequence length="351" mass="39466">MFLTRSLMNLDNGLQKQIIISNNSTNKFNLHLARMRMILHYRGLLPKIRLEHFTRLKRKFKRDIDVFPPKKGSGKRKGGVGKKQKSSCIYITSSSPYIVTDFCNTFTLQAKRRGGFVKQRKSGMQVIFLPIVFSECLRHRCSSSGGNGMRVQKVSSYSHCIIESREAERDLGRRERTMSESIIDKAKNYVAEKVANMKKPEAELTDIDLTKFSRDSVTLNAKVSITNPYSHSIPICEIAYTLKSADRVIASGTVPDPGSIKGNEVTKLEVPVKVPYNILISLARDVGSDWDIDYELQIGLIIDIPVVGNITIPLSQKGEIKLPTFSDFFKGGGSKEDEEEVAKKSRVTKKD</sequence>
<keyword evidence="5" id="KW-1185">Reference proteome</keyword>
<dbReference type="SMART" id="SM00769">
    <property type="entry name" value="WHy"/>
    <property type="match status" value="1"/>
</dbReference>
<evidence type="ECO:0000313" key="5">
    <source>
        <dbReference type="Proteomes" id="UP000316621"/>
    </source>
</evidence>
<dbReference type="AlphaFoldDB" id="A0A4Y7LLM9"/>
<dbReference type="PANTHER" id="PTHR31459:SF19">
    <property type="entry name" value="DESICCATION-RELATED PROTEIN LEA14-RELATED"/>
    <property type="match status" value="1"/>
</dbReference>
<dbReference type="InterPro" id="IPR045043">
    <property type="entry name" value="Lea14-like"/>
</dbReference>
<dbReference type="PANTHER" id="PTHR31459">
    <property type="match status" value="1"/>
</dbReference>
<name>A0A4Y7LLM9_PAPSO</name>
<dbReference type="InterPro" id="IPR013990">
    <property type="entry name" value="WHy-dom"/>
</dbReference>
<feature type="region of interest" description="Disordered" evidence="2">
    <location>
        <begin position="331"/>
        <end position="351"/>
    </location>
</feature>
<dbReference type="EMBL" id="CM010725">
    <property type="protein sequence ID" value="RZC85101.1"/>
    <property type="molecule type" value="Genomic_DNA"/>
</dbReference>
<gene>
    <name evidence="4" type="ORF">C5167_047886</name>
</gene>
<dbReference type="FunFam" id="2.60.40.1820:FF:000001">
    <property type="entry name" value="Desiccation protectant protein Lea14-like"/>
    <property type="match status" value="1"/>
</dbReference>
<dbReference type="InterPro" id="IPR004864">
    <property type="entry name" value="LEA_2"/>
</dbReference>
<evidence type="ECO:0000256" key="2">
    <source>
        <dbReference type="SAM" id="MobiDB-lite"/>
    </source>
</evidence>
<dbReference type="Pfam" id="PF03168">
    <property type="entry name" value="LEA_2"/>
    <property type="match status" value="1"/>
</dbReference>
<evidence type="ECO:0000256" key="1">
    <source>
        <dbReference type="ARBA" id="ARBA00005960"/>
    </source>
</evidence>
<dbReference type="Gene3D" id="2.60.40.1820">
    <property type="match status" value="1"/>
</dbReference>
<protein>
    <recommendedName>
        <fullName evidence="3">Water stress and hypersensitive response domain-containing protein</fullName>
    </recommendedName>
</protein>
<dbReference type="SUPFAM" id="SSF117070">
    <property type="entry name" value="LEA14-like"/>
    <property type="match status" value="1"/>
</dbReference>
<evidence type="ECO:0000259" key="3">
    <source>
        <dbReference type="SMART" id="SM00769"/>
    </source>
</evidence>
<feature type="domain" description="Water stress and hypersensitive response" evidence="3">
    <location>
        <begin position="202"/>
        <end position="319"/>
    </location>
</feature>
<dbReference type="GO" id="GO:0009269">
    <property type="term" value="P:response to desiccation"/>
    <property type="evidence" value="ECO:0007669"/>
    <property type="project" value="InterPro"/>
</dbReference>
<dbReference type="Proteomes" id="UP000316621">
    <property type="component" value="Chromosome 11"/>
</dbReference>
<evidence type="ECO:0000313" key="4">
    <source>
        <dbReference type="EMBL" id="RZC85101.1"/>
    </source>
</evidence>
<accession>A0A4Y7LLM9</accession>
<comment type="similarity">
    <text evidence="1">Belongs to the LEA type 2 family.</text>
</comment>
<proteinExistence type="inferred from homology"/>
<organism evidence="4 5">
    <name type="scientific">Papaver somniferum</name>
    <name type="common">Opium poppy</name>
    <dbReference type="NCBI Taxonomy" id="3469"/>
    <lineage>
        <taxon>Eukaryota</taxon>
        <taxon>Viridiplantae</taxon>
        <taxon>Streptophyta</taxon>
        <taxon>Embryophyta</taxon>
        <taxon>Tracheophyta</taxon>
        <taxon>Spermatophyta</taxon>
        <taxon>Magnoliopsida</taxon>
        <taxon>Ranunculales</taxon>
        <taxon>Papaveraceae</taxon>
        <taxon>Papaveroideae</taxon>
        <taxon>Papaver</taxon>
    </lineage>
</organism>
<reference evidence="4 5" key="1">
    <citation type="journal article" date="2018" name="Science">
        <title>The opium poppy genome and morphinan production.</title>
        <authorList>
            <person name="Guo L."/>
            <person name="Winzer T."/>
            <person name="Yang X."/>
            <person name="Li Y."/>
            <person name="Ning Z."/>
            <person name="He Z."/>
            <person name="Teodor R."/>
            <person name="Lu Y."/>
            <person name="Bowser T.A."/>
            <person name="Graham I.A."/>
            <person name="Ye K."/>
        </authorList>
    </citation>
    <scope>NUCLEOTIDE SEQUENCE [LARGE SCALE GENOMIC DNA]</scope>
    <source>
        <strain evidence="5">cv. HN1</strain>
        <tissue evidence="4">Leaves</tissue>
    </source>
</reference>
<dbReference type="GO" id="GO:0005829">
    <property type="term" value="C:cytosol"/>
    <property type="evidence" value="ECO:0007669"/>
    <property type="project" value="TreeGrafter"/>
</dbReference>